<dbReference type="Gene3D" id="3.30.40.10">
    <property type="entry name" value="Zinc/RING finger domain, C3HC4 (zinc finger)"/>
    <property type="match status" value="1"/>
</dbReference>
<evidence type="ECO:0000313" key="14">
    <source>
        <dbReference type="Proteomes" id="UP000247233"/>
    </source>
</evidence>
<dbReference type="InterPro" id="IPR056616">
    <property type="entry name" value="Chromo_MIT1"/>
</dbReference>
<evidence type="ECO:0000256" key="7">
    <source>
        <dbReference type="ARBA" id="ARBA00022833"/>
    </source>
</evidence>
<feature type="region of interest" description="Disordered" evidence="10">
    <location>
        <begin position="14"/>
        <end position="59"/>
    </location>
</feature>
<feature type="compositionally biased region" description="Basic and acidic residues" evidence="10">
    <location>
        <begin position="76"/>
        <end position="86"/>
    </location>
</feature>
<gene>
    <name evidence="13" type="ORF">BO70DRAFT_359973</name>
</gene>
<dbReference type="InterPro" id="IPR041684">
    <property type="entry name" value="Znf-PHD-like"/>
</dbReference>
<dbReference type="PANTHER" id="PTHR45623:SF17">
    <property type="entry name" value="CHROMODOMAIN-HELICASE-DNA-BINDING PROTEIN 3-RELATED"/>
    <property type="match status" value="1"/>
</dbReference>
<dbReference type="RefSeq" id="XP_025402052.1">
    <property type="nucleotide sequence ID" value="XM_025542670.1"/>
</dbReference>
<evidence type="ECO:0000259" key="12">
    <source>
        <dbReference type="PROSITE" id="PS51194"/>
    </source>
</evidence>
<dbReference type="InterPro" id="IPR001965">
    <property type="entry name" value="Znf_PHD"/>
</dbReference>
<dbReference type="InterPro" id="IPR013083">
    <property type="entry name" value="Znf_RING/FYVE/PHD"/>
</dbReference>
<dbReference type="GO" id="GO:0008270">
    <property type="term" value="F:zinc ion binding"/>
    <property type="evidence" value="ECO:0007669"/>
    <property type="project" value="UniProtKB-KW"/>
</dbReference>
<dbReference type="Pfam" id="PF23615">
    <property type="entry name" value="Chromo_MIT1"/>
    <property type="match status" value="1"/>
</dbReference>
<evidence type="ECO:0000256" key="10">
    <source>
        <dbReference type="SAM" id="MobiDB-lite"/>
    </source>
</evidence>
<dbReference type="SUPFAM" id="SSF52540">
    <property type="entry name" value="P-loop containing nucleoside triphosphate hydrolases"/>
    <property type="match status" value="2"/>
</dbReference>
<evidence type="ECO:0000256" key="2">
    <source>
        <dbReference type="ARBA" id="ARBA00011353"/>
    </source>
</evidence>
<dbReference type="GeneID" id="37064907"/>
<dbReference type="PROSITE" id="PS51192">
    <property type="entry name" value="HELICASE_ATP_BIND_1"/>
    <property type="match status" value="1"/>
</dbReference>
<sequence length="1197" mass="136618">MSFSQLQSLQNGPEALSNFLNYGPANYVSSRSPSPVTSAETSASEPEINARRSRRTTVSRKSGFTAFFGVISSDEETPRRARRDSPSSEDLIASSSKTGRGRRVLRKRSSKMRSIAISDSEEEESSSGARKGTRFSTRSRNTVRRNLRERNEDDISENDDTPKTQKFFGAKESFHELSESDAFRQRHRNVCEVCHVIGDDKIKGPLVFCQGCTSAFHQACLGPRSARDHLATKVSETLFILQCRRCLGVAHGKDSSTPHQGRCAICNIKGNMSKPIKERLTPKEEQQLRQKNGGKDPITPYDMTRVNDIDNVLFRCTTCHRAFHFDHLSEITHMTWQCQHCATVPGEVGAIVAWRPVDTRSDAAKDEDREYLIKWKTKSYNHTTWMPGTWVWGFVNHHMRRAFLRSDKSDEPRRTLEEAIPEDFLRVDIVFDVRYATVTPNSGSKRTFESDLERVEDVVEMYVKFKGLPYEDVTWDTPPDRSSHPERWEDFKAAYEDWVKREYTHIPSQEALRKRISHVRKQSFSTKVVKEGQPDIMTGGQIMNYQKDGLDWLYYMWFKQQNAILADEMGLGKTIQIIGLFATLIQYHKCWPFLVVVPNSTCPNWRKEIKAWVPSMRVVTYYGSAFSRKLAQDYEMFADDDPELRCHVVVASYETMVDDASRRVLSKVPWAGLVVDEGQRLKNDKSQLYEALSRLRFPFKVLLTGTPLQNNIRELFNLLQFCDPSKKAESLEAEYGTLSKDNIPELHNTLRPFFLRRTKAQVLDFLPPCAQIIVPVSMAMVQKKLYKSILAKNPQLIKAIFQRRDGGKSLKQTEKHNLNNILMQLRKCLCHPFVYSRAIEEKTASSAASHRALVDAAGKFQLLELMLPKLRERGHRVLIFSQFLENLDILEDFLEGLGLPFLRLDGKMTSLEKQKTIEDYNAEDSPYFVFLLSTRSGGVGINLATADTVIIMDPDFNPHQDMQALSRAHRIGQKNKVLVFQLMTRGSAEEKIMQIGKKKMVLDHVLIDRMVAEEDDGRDLESILRHGAQALFDDDDSGDVRYDPESVDKLLDRSQAEQVMSPDEGNQESQFSFARVWANDQQNLEDQLETVEEEAPPSADVWEKILWEREQAAAEEARRKAETLGRGKRKRTAVDYATEALELSPVKSRTEREAESDTEFRAEAAMESESDSAPDLDPDEMVQAAQADGVLKATKGR</sequence>
<feature type="region of interest" description="Disordered" evidence="10">
    <location>
        <begin position="1145"/>
        <end position="1197"/>
    </location>
</feature>
<dbReference type="InterPro" id="IPR001650">
    <property type="entry name" value="Helicase_C-like"/>
</dbReference>
<evidence type="ECO:0000256" key="6">
    <source>
        <dbReference type="ARBA" id="ARBA00022801"/>
    </source>
</evidence>
<dbReference type="InterPro" id="IPR038718">
    <property type="entry name" value="SNF2-like_sf"/>
</dbReference>
<dbReference type="Gene3D" id="2.40.50.40">
    <property type="match status" value="1"/>
</dbReference>
<comment type="subcellular location">
    <subcellularLocation>
        <location evidence="1">Nucleus</location>
    </subcellularLocation>
</comment>
<feature type="compositionally biased region" description="Acidic residues" evidence="10">
    <location>
        <begin position="1166"/>
        <end position="1180"/>
    </location>
</feature>
<evidence type="ECO:0008006" key="15">
    <source>
        <dbReference type="Google" id="ProtNLM"/>
    </source>
</evidence>
<keyword evidence="7" id="KW-0862">Zinc</keyword>
<feature type="compositionally biased region" description="Basic and acidic residues" evidence="10">
    <location>
        <begin position="1148"/>
        <end position="1164"/>
    </location>
</feature>
<evidence type="ECO:0000259" key="11">
    <source>
        <dbReference type="PROSITE" id="PS51192"/>
    </source>
</evidence>
<dbReference type="GO" id="GO:0140658">
    <property type="term" value="F:ATP-dependent chromatin remodeler activity"/>
    <property type="evidence" value="ECO:0007669"/>
    <property type="project" value="TreeGrafter"/>
</dbReference>
<dbReference type="GO" id="GO:0005524">
    <property type="term" value="F:ATP binding"/>
    <property type="evidence" value="ECO:0007669"/>
    <property type="project" value="UniProtKB-KW"/>
</dbReference>
<dbReference type="SMART" id="SM00490">
    <property type="entry name" value="HELICc"/>
    <property type="match status" value="1"/>
</dbReference>
<evidence type="ECO:0000256" key="9">
    <source>
        <dbReference type="ARBA" id="ARBA00023242"/>
    </source>
</evidence>
<dbReference type="CDD" id="cd17919">
    <property type="entry name" value="DEXHc_Snf"/>
    <property type="match status" value="1"/>
</dbReference>
<dbReference type="Pfam" id="PF15446">
    <property type="entry name" value="zf-PHD-like"/>
    <property type="match status" value="1"/>
</dbReference>
<comment type="caution">
    <text evidence="13">The sequence shown here is derived from an EMBL/GenBank/DDBJ whole genome shotgun (WGS) entry which is preliminary data.</text>
</comment>
<dbReference type="InterPro" id="IPR049730">
    <property type="entry name" value="SNF2/RAD54-like_C"/>
</dbReference>
<evidence type="ECO:0000256" key="1">
    <source>
        <dbReference type="ARBA" id="ARBA00004123"/>
    </source>
</evidence>
<dbReference type="Gene3D" id="3.40.50.10810">
    <property type="entry name" value="Tandem AAA-ATPase domain"/>
    <property type="match status" value="1"/>
</dbReference>
<dbReference type="GO" id="GO:0003682">
    <property type="term" value="F:chromatin binding"/>
    <property type="evidence" value="ECO:0007669"/>
    <property type="project" value="TreeGrafter"/>
</dbReference>
<dbReference type="CDD" id="cd15489">
    <property type="entry name" value="PHD_SF"/>
    <property type="match status" value="2"/>
</dbReference>
<name>A0A317WQ41_9EURO</name>
<dbReference type="InterPro" id="IPR000330">
    <property type="entry name" value="SNF2_N"/>
</dbReference>
<proteinExistence type="predicted"/>
<keyword evidence="6" id="KW-0378">Hydrolase</keyword>
<dbReference type="GO" id="GO:0042393">
    <property type="term" value="F:histone binding"/>
    <property type="evidence" value="ECO:0007669"/>
    <property type="project" value="TreeGrafter"/>
</dbReference>
<feature type="compositionally biased region" description="Basic residues" evidence="10">
    <location>
        <begin position="99"/>
        <end position="111"/>
    </location>
</feature>
<keyword evidence="4" id="KW-0547">Nucleotide-binding</keyword>
<feature type="domain" description="Helicase ATP-binding" evidence="11">
    <location>
        <begin position="554"/>
        <end position="725"/>
    </location>
</feature>
<dbReference type="GO" id="GO:0000785">
    <property type="term" value="C:chromatin"/>
    <property type="evidence" value="ECO:0007669"/>
    <property type="project" value="TreeGrafter"/>
</dbReference>
<dbReference type="SUPFAM" id="SSF54160">
    <property type="entry name" value="Chromo domain-like"/>
    <property type="match status" value="2"/>
</dbReference>
<dbReference type="SUPFAM" id="SSF57903">
    <property type="entry name" value="FYVE/PHD zinc finger"/>
    <property type="match status" value="1"/>
</dbReference>
<dbReference type="InterPro" id="IPR027417">
    <property type="entry name" value="P-loop_NTPase"/>
</dbReference>
<evidence type="ECO:0000256" key="5">
    <source>
        <dbReference type="ARBA" id="ARBA00022771"/>
    </source>
</evidence>
<evidence type="ECO:0000256" key="3">
    <source>
        <dbReference type="ARBA" id="ARBA00022723"/>
    </source>
</evidence>
<dbReference type="GO" id="GO:0016887">
    <property type="term" value="F:ATP hydrolysis activity"/>
    <property type="evidence" value="ECO:0007669"/>
    <property type="project" value="TreeGrafter"/>
</dbReference>
<keyword evidence="9" id="KW-0539">Nucleus</keyword>
<keyword evidence="5" id="KW-0863">Zinc-finger</keyword>
<dbReference type="InterPro" id="IPR016197">
    <property type="entry name" value="Chromo-like_dom_sf"/>
</dbReference>
<dbReference type="VEuPathDB" id="FungiDB:BO70DRAFT_359973"/>
<dbReference type="InterPro" id="IPR014001">
    <property type="entry name" value="Helicase_ATP-bd"/>
</dbReference>
<organism evidence="13 14">
    <name type="scientific">Aspergillus heteromorphus CBS 117.55</name>
    <dbReference type="NCBI Taxonomy" id="1448321"/>
    <lineage>
        <taxon>Eukaryota</taxon>
        <taxon>Fungi</taxon>
        <taxon>Dikarya</taxon>
        <taxon>Ascomycota</taxon>
        <taxon>Pezizomycotina</taxon>
        <taxon>Eurotiomycetes</taxon>
        <taxon>Eurotiomycetidae</taxon>
        <taxon>Eurotiales</taxon>
        <taxon>Aspergillaceae</taxon>
        <taxon>Aspergillus</taxon>
        <taxon>Aspergillus subgen. Circumdati</taxon>
    </lineage>
</organism>
<dbReference type="SMART" id="SM00249">
    <property type="entry name" value="PHD"/>
    <property type="match status" value="2"/>
</dbReference>
<evidence type="ECO:0000256" key="4">
    <source>
        <dbReference type="ARBA" id="ARBA00022741"/>
    </source>
</evidence>
<dbReference type="Gene3D" id="3.40.50.300">
    <property type="entry name" value="P-loop containing nucleotide triphosphate hydrolases"/>
    <property type="match status" value="1"/>
</dbReference>
<dbReference type="PROSITE" id="PS51194">
    <property type="entry name" value="HELICASE_CTER"/>
    <property type="match status" value="1"/>
</dbReference>
<accession>A0A317WQ41</accession>
<evidence type="ECO:0000256" key="8">
    <source>
        <dbReference type="ARBA" id="ARBA00022840"/>
    </source>
</evidence>
<dbReference type="EMBL" id="MSFL01000005">
    <property type="protein sequence ID" value="PWY88516.1"/>
    <property type="molecule type" value="Genomic_DNA"/>
</dbReference>
<dbReference type="Pfam" id="PF00271">
    <property type="entry name" value="Helicase_C"/>
    <property type="match status" value="1"/>
</dbReference>
<evidence type="ECO:0000313" key="13">
    <source>
        <dbReference type="EMBL" id="PWY88516.1"/>
    </source>
</evidence>
<dbReference type="STRING" id="1448321.A0A317WQ41"/>
<dbReference type="AlphaFoldDB" id="A0A317WQ41"/>
<reference evidence="13 14" key="1">
    <citation type="submission" date="2016-12" db="EMBL/GenBank/DDBJ databases">
        <title>The genomes of Aspergillus section Nigri reveals drivers in fungal speciation.</title>
        <authorList>
            <consortium name="DOE Joint Genome Institute"/>
            <person name="Vesth T.C."/>
            <person name="Nybo J."/>
            <person name="Theobald S."/>
            <person name="Brandl J."/>
            <person name="Frisvad J.C."/>
            <person name="Nielsen K.F."/>
            <person name="Lyhne E.K."/>
            <person name="Kogle M.E."/>
            <person name="Kuo A."/>
            <person name="Riley R."/>
            <person name="Clum A."/>
            <person name="Nolan M."/>
            <person name="Lipzen A."/>
            <person name="Salamov A."/>
            <person name="Henrissat B."/>
            <person name="Wiebenga A."/>
            <person name="De Vries R.P."/>
            <person name="Grigoriev I.V."/>
            <person name="Mortensen U.H."/>
            <person name="Andersen M.R."/>
            <person name="Baker S.E."/>
        </authorList>
    </citation>
    <scope>NUCLEOTIDE SEQUENCE [LARGE SCALE GENOMIC DNA]</scope>
    <source>
        <strain evidence="13 14">CBS 117.55</strain>
    </source>
</reference>
<dbReference type="GO" id="GO:0005634">
    <property type="term" value="C:nucleus"/>
    <property type="evidence" value="ECO:0007669"/>
    <property type="project" value="UniProtKB-SubCell"/>
</dbReference>
<dbReference type="CDD" id="cd18793">
    <property type="entry name" value="SF2_C_SNF"/>
    <property type="match status" value="1"/>
</dbReference>
<dbReference type="GO" id="GO:0003677">
    <property type="term" value="F:DNA binding"/>
    <property type="evidence" value="ECO:0007669"/>
    <property type="project" value="TreeGrafter"/>
</dbReference>
<dbReference type="Proteomes" id="UP000247233">
    <property type="component" value="Unassembled WGS sequence"/>
</dbReference>
<dbReference type="SMART" id="SM00487">
    <property type="entry name" value="DEXDc"/>
    <property type="match status" value="1"/>
</dbReference>
<feature type="compositionally biased region" description="Polar residues" evidence="10">
    <location>
        <begin position="27"/>
        <end position="44"/>
    </location>
</feature>
<dbReference type="Pfam" id="PF00176">
    <property type="entry name" value="SNF2-rel_dom"/>
    <property type="match status" value="1"/>
</dbReference>
<feature type="domain" description="Helicase C-terminal" evidence="12">
    <location>
        <begin position="862"/>
        <end position="1018"/>
    </location>
</feature>
<dbReference type="InterPro" id="IPR011011">
    <property type="entry name" value="Znf_FYVE_PHD"/>
</dbReference>
<keyword evidence="3" id="KW-0479">Metal-binding</keyword>
<dbReference type="OrthoDB" id="5857104at2759"/>
<comment type="subunit">
    <text evidence="2">Component of the NuA4 histone acetyltransferase complex.</text>
</comment>
<feature type="region of interest" description="Disordered" evidence="10">
    <location>
        <begin position="281"/>
        <end position="300"/>
    </location>
</feature>
<keyword evidence="14" id="KW-1185">Reference proteome</keyword>
<dbReference type="PANTHER" id="PTHR45623">
    <property type="entry name" value="CHROMODOMAIN-HELICASE-DNA-BINDING PROTEIN 3-RELATED-RELATED"/>
    <property type="match status" value="1"/>
</dbReference>
<keyword evidence="8" id="KW-0067">ATP-binding</keyword>
<feature type="region of interest" description="Disordered" evidence="10">
    <location>
        <begin position="74"/>
        <end position="165"/>
    </location>
</feature>
<protein>
    <recommendedName>
        <fullName evidence="15">Chromatin remodeling complex subunit</fullName>
    </recommendedName>
</protein>